<feature type="region of interest" description="Disordered" evidence="1">
    <location>
        <begin position="676"/>
        <end position="699"/>
    </location>
</feature>
<dbReference type="RefSeq" id="WP_182152117.1">
    <property type="nucleotide sequence ID" value="NZ_JACEZU010000002.1"/>
</dbReference>
<dbReference type="InterPro" id="IPR012337">
    <property type="entry name" value="RNaseH-like_sf"/>
</dbReference>
<evidence type="ECO:0000259" key="2">
    <source>
        <dbReference type="PROSITE" id="PS50994"/>
    </source>
</evidence>
<comment type="caution">
    <text evidence="3">The sequence shown here is derived from an EMBL/GenBank/DDBJ whole genome shotgun (WGS) entry which is preliminary data.</text>
</comment>
<feature type="domain" description="Integrase catalytic" evidence="2">
    <location>
        <begin position="281"/>
        <end position="496"/>
    </location>
</feature>
<evidence type="ECO:0000313" key="3">
    <source>
        <dbReference type="EMBL" id="MBA5686314.1"/>
    </source>
</evidence>
<dbReference type="GO" id="GO:0003676">
    <property type="term" value="F:nucleic acid binding"/>
    <property type="evidence" value="ECO:0007669"/>
    <property type="project" value="InterPro"/>
</dbReference>
<proteinExistence type="predicted"/>
<dbReference type="AlphaFoldDB" id="A0A7W2IJA5"/>
<gene>
    <name evidence="3" type="ORF">H3H39_04520</name>
</gene>
<feature type="region of interest" description="Disordered" evidence="1">
    <location>
        <begin position="156"/>
        <end position="175"/>
    </location>
</feature>
<evidence type="ECO:0000256" key="1">
    <source>
        <dbReference type="SAM" id="MobiDB-lite"/>
    </source>
</evidence>
<name>A0A7W2IJA5_9BURK</name>
<feature type="compositionally biased region" description="Basic and acidic residues" evidence="1">
    <location>
        <begin position="627"/>
        <end position="646"/>
    </location>
</feature>
<accession>A0A7W2IJA5</accession>
<dbReference type="Gene3D" id="3.30.420.10">
    <property type="entry name" value="Ribonuclease H-like superfamily/Ribonuclease H"/>
    <property type="match status" value="1"/>
</dbReference>
<reference evidence="3 4" key="1">
    <citation type="submission" date="2020-07" db="EMBL/GenBank/DDBJ databases">
        <title>Novel species isolated from subtropical streams in China.</title>
        <authorList>
            <person name="Lu H."/>
        </authorList>
    </citation>
    <scope>NUCLEOTIDE SEQUENCE [LARGE SCALE GENOMIC DNA]</scope>
    <source>
        <strain evidence="3 4">LX47W</strain>
    </source>
</reference>
<feature type="compositionally biased region" description="Polar residues" evidence="1">
    <location>
        <begin position="684"/>
        <end position="697"/>
    </location>
</feature>
<dbReference type="InterPro" id="IPR001584">
    <property type="entry name" value="Integrase_cat-core"/>
</dbReference>
<dbReference type="Proteomes" id="UP000573499">
    <property type="component" value="Unassembled WGS sequence"/>
</dbReference>
<evidence type="ECO:0000313" key="4">
    <source>
        <dbReference type="Proteomes" id="UP000573499"/>
    </source>
</evidence>
<dbReference type="SUPFAM" id="SSF53098">
    <property type="entry name" value="Ribonuclease H-like"/>
    <property type="match status" value="1"/>
</dbReference>
<sequence length="728" mass="81878">MQEDFKTGQVFKIGGIEKPQRVILASKLNDYVIAINLMGKRCVPTKFGYAALRSQWEVGELVKLEDPNPIFSDYLTEKNKAVVDERMAAIAPIVGNIEYVLNSKERKKAIDRLAVELGISAERLNNWVITYWQRGCHELSLINMYHKCGGAGKTRTASAKNAEASSEKRGRKAYRRDGAGINVTPEIRSWIFQARKHYFRTVEATKQDAYDMLLLEKFQDALELDEAGEIFNVDLGRCISYDQFLYWYQRDVSVEEEKREKYGEKHYALNNRPITSDSRGESIAPGFRGQMDSTRGDMQLVASWSRLEPIGRPTVYFLIDVVSGLIGAIYISLENPSGESAIRTLLNALEDKVEFCKKFGINITSEEWPTMGIPSYLSTDKGPEFMSQMMERFAKLGGKENPPAYRADLRGVVERMFAELRRTFVQAEGFVDRDAGKRGSVDSRLKAAWNLEEFTKQVVLWVIEHNNSVNKNYPDDPYLIADGVPTVPAKIWQWGVDNIQSRNREVSHNELIALLYEEKSGSLNQGVLEFKGRFYESEEYMQNAETQNALVNLEVGTVHFDPAALKVVYLRHPTINSRFVRYELNVGLDMQNKMSLVELELLREKKQQNNAPAKAKETAGRLNRKKFGADTNKKATKEKKAAGPDGRGKAAKIAAIDANRAIEAAKQKAKEEPLIIAGGGGAPSTPNGEVQPVSSGPSIAAPEAASELLEKDVRRYRRPYLISKPFGT</sequence>
<keyword evidence="4" id="KW-1185">Reference proteome</keyword>
<feature type="region of interest" description="Disordered" evidence="1">
    <location>
        <begin position="608"/>
        <end position="646"/>
    </location>
</feature>
<dbReference type="InterPro" id="IPR036397">
    <property type="entry name" value="RNaseH_sf"/>
</dbReference>
<dbReference type="EMBL" id="JACEZU010000002">
    <property type="protein sequence ID" value="MBA5686314.1"/>
    <property type="molecule type" value="Genomic_DNA"/>
</dbReference>
<protein>
    <recommendedName>
        <fullName evidence="2">Integrase catalytic domain-containing protein</fullName>
    </recommendedName>
</protein>
<organism evidence="3 4">
    <name type="scientific">Rugamonas apoptosis</name>
    <dbReference type="NCBI Taxonomy" id="2758570"/>
    <lineage>
        <taxon>Bacteria</taxon>
        <taxon>Pseudomonadati</taxon>
        <taxon>Pseudomonadota</taxon>
        <taxon>Betaproteobacteria</taxon>
        <taxon>Burkholderiales</taxon>
        <taxon>Oxalobacteraceae</taxon>
        <taxon>Telluria group</taxon>
        <taxon>Rugamonas</taxon>
    </lineage>
</organism>
<dbReference type="GO" id="GO:0015074">
    <property type="term" value="P:DNA integration"/>
    <property type="evidence" value="ECO:0007669"/>
    <property type="project" value="InterPro"/>
</dbReference>
<dbReference type="PROSITE" id="PS50994">
    <property type="entry name" value="INTEGRASE"/>
    <property type="match status" value="1"/>
</dbReference>